<evidence type="ECO:0000313" key="2">
    <source>
        <dbReference type="EMBL" id="KAL2918610.1"/>
    </source>
</evidence>
<gene>
    <name evidence="2" type="ORF">HK105_202011</name>
</gene>
<evidence type="ECO:0000313" key="3">
    <source>
        <dbReference type="Proteomes" id="UP001527925"/>
    </source>
</evidence>
<reference evidence="2 3" key="1">
    <citation type="submission" date="2023-09" db="EMBL/GenBank/DDBJ databases">
        <title>Pangenome analysis of Batrachochytrium dendrobatidis and related Chytrids.</title>
        <authorList>
            <person name="Yacoub M.N."/>
            <person name="Stajich J.E."/>
            <person name="James T.Y."/>
        </authorList>
    </citation>
    <scope>NUCLEOTIDE SEQUENCE [LARGE SCALE GENOMIC DNA]</scope>
    <source>
        <strain evidence="2 3">JEL0888</strain>
    </source>
</reference>
<proteinExistence type="predicted"/>
<dbReference type="EMBL" id="JADGIZ020000006">
    <property type="protein sequence ID" value="KAL2918610.1"/>
    <property type="molecule type" value="Genomic_DNA"/>
</dbReference>
<keyword evidence="1" id="KW-1133">Transmembrane helix</keyword>
<dbReference type="Proteomes" id="UP001527925">
    <property type="component" value="Unassembled WGS sequence"/>
</dbReference>
<accession>A0ABR4NGF2</accession>
<keyword evidence="1" id="KW-0472">Membrane</keyword>
<organism evidence="2 3">
    <name type="scientific">Polyrhizophydium stewartii</name>
    <dbReference type="NCBI Taxonomy" id="2732419"/>
    <lineage>
        <taxon>Eukaryota</taxon>
        <taxon>Fungi</taxon>
        <taxon>Fungi incertae sedis</taxon>
        <taxon>Chytridiomycota</taxon>
        <taxon>Chytridiomycota incertae sedis</taxon>
        <taxon>Chytridiomycetes</taxon>
        <taxon>Rhizophydiales</taxon>
        <taxon>Rhizophydiales incertae sedis</taxon>
        <taxon>Polyrhizophydium</taxon>
    </lineage>
</organism>
<keyword evidence="3" id="KW-1185">Reference proteome</keyword>
<name>A0ABR4NGF2_9FUNG</name>
<comment type="caution">
    <text evidence="2">The sequence shown here is derived from an EMBL/GenBank/DDBJ whole genome shotgun (WGS) entry which is preliminary data.</text>
</comment>
<protein>
    <submittedName>
        <fullName evidence="2">Uncharacterized protein</fullName>
    </submittedName>
</protein>
<evidence type="ECO:0000256" key="1">
    <source>
        <dbReference type="SAM" id="Phobius"/>
    </source>
</evidence>
<feature type="transmembrane region" description="Helical" evidence="1">
    <location>
        <begin position="63"/>
        <end position="82"/>
    </location>
</feature>
<keyword evidence="1" id="KW-0812">Transmembrane</keyword>
<sequence length="106" mass="12265">MIGITTRRLASQALSRRAVPANMVQARSNWSLSSSLPNLKGVNGETTLGEVWDRVYVKYRYRLMYPLAAWIGFLWYNLWIPYTPASEKAAQKARMDHLKSLEFKQE</sequence>